<dbReference type="EMBL" id="JADGIZ020000062">
    <property type="protein sequence ID" value="KAL2912569.1"/>
    <property type="molecule type" value="Genomic_DNA"/>
</dbReference>
<protein>
    <submittedName>
        <fullName evidence="2">Uncharacterized protein</fullName>
    </submittedName>
</protein>
<sequence length="160" mass="16642">MSTTDSQPASNPANNEALSQLLAQVSQFITAVLPNAEVSSGPGEFKVKLNGSATPSRQPSAGSASEPFVFRFGQAGPAPPVPPVPPVPAMPDFQADAASAKAQSSGKPCRLTVRHVSRSKNTDIVDVFAADTLTVDVDTDKKSVSIVYDQDASTIHIHSV</sequence>
<evidence type="ECO:0000313" key="3">
    <source>
        <dbReference type="Proteomes" id="UP001527925"/>
    </source>
</evidence>
<reference evidence="2 3" key="1">
    <citation type="submission" date="2023-09" db="EMBL/GenBank/DDBJ databases">
        <title>Pangenome analysis of Batrachochytrium dendrobatidis and related Chytrids.</title>
        <authorList>
            <person name="Yacoub M.N."/>
            <person name="Stajich J.E."/>
            <person name="James T.Y."/>
        </authorList>
    </citation>
    <scope>NUCLEOTIDE SEQUENCE [LARGE SCALE GENOMIC DNA]</scope>
    <source>
        <strain evidence="2 3">JEL0888</strain>
    </source>
</reference>
<keyword evidence="3" id="KW-1185">Reference proteome</keyword>
<name>A0ABR4MZA9_9FUNG</name>
<feature type="compositionally biased region" description="Low complexity" evidence="1">
    <location>
        <begin position="90"/>
        <end position="105"/>
    </location>
</feature>
<evidence type="ECO:0000313" key="2">
    <source>
        <dbReference type="EMBL" id="KAL2912569.1"/>
    </source>
</evidence>
<proteinExistence type="predicted"/>
<feature type="compositionally biased region" description="Pro residues" evidence="1">
    <location>
        <begin position="77"/>
        <end position="89"/>
    </location>
</feature>
<accession>A0ABR4MZA9</accession>
<evidence type="ECO:0000256" key="1">
    <source>
        <dbReference type="SAM" id="MobiDB-lite"/>
    </source>
</evidence>
<dbReference type="Proteomes" id="UP001527925">
    <property type="component" value="Unassembled WGS sequence"/>
</dbReference>
<organism evidence="2 3">
    <name type="scientific">Polyrhizophydium stewartii</name>
    <dbReference type="NCBI Taxonomy" id="2732419"/>
    <lineage>
        <taxon>Eukaryota</taxon>
        <taxon>Fungi</taxon>
        <taxon>Fungi incertae sedis</taxon>
        <taxon>Chytridiomycota</taxon>
        <taxon>Chytridiomycota incertae sedis</taxon>
        <taxon>Chytridiomycetes</taxon>
        <taxon>Rhizophydiales</taxon>
        <taxon>Rhizophydiales incertae sedis</taxon>
        <taxon>Polyrhizophydium</taxon>
    </lineage>
</organism>
<feature type="compositionally biased region" description="Polar residues" evidence="1">
    <location>
        <begin position="51"/>
        <end position="63"/>
    </location>
</feature>
<gene>
    <name evidence="2" type="ORF">HK105_207968</name>
</gene>
<feature type="region of interest" description="Disordered" evidence="1">
    <location>
        <begin position="37"/>
        <end position="106"/>
    </location>
</feature>
<comment type="caution">
    <text evidence="2">The sequence shown here is derived from an EMBL/GenBank/DDBJ whole genome shotgun (WGS) entry which is preliminary data.</text>
</comment>